<evidence type="ECO:0000256" key="3">
    <source>
        <dbReference type="ARBA" id="ARBA00022552"/>
    </source>
</evidence>
<name>A0A2H9TGC7_9FUNG</name>
<evidence type="ECO:0000259" key="6">
    <source>
        <dbReference type="Pfam" id="PF08640"/>
    </source>
</evidence>
<dbReference type="STRING" id="1246581.A0A2H9TGC7"/>
<dbReference type="Pfam" id="PF24892">
    <property type="entry name" value="UTP6_C"/>
    <property type="match status" value="1"/>
</dbReference>
<keyword evidence="3" id="KW-0698">rRNA processing</keyword>
<proteinExistence type="inferred from homology"/>
<accession>A0A2H9TGC7</accession>
<comment type="caution">
    <text evidence="8">The sequence shown here is derived from an EMBL/GenBank/DDBJ whole genome shotgun (WGS) entry which is preliminary data.</text>
</comment>
<dbReference type="Pfam" id="PF08640">
    <property type="entry name" value="U3_assoc_6"/>
    <property type="match status" value="1"/>
</dbReference>
<feature type="domain" description="U3 small nucleolar RNA-associated protein 6 homolog C-terminal" evidence="7">
    <location>
        <begin position="332"/>
        <end position="597"/>
    </location>
</feature>
<dbReference type="SUPFAM" id="SSF48452">
    <property type="entry name" value="TPR-like"/>
    <property type="match status" value="1"/>
</dbReference>
<dbReference type="AlphaFoldDB" id="A0A2H9TGC7"/>
<dbReference type="PANTHER" id="PTHR23271:SF1">
    <property type="entry name" value="U3 SMALL NUCLEOLAR RNA-ASSOCIATED PROTEIN 6 HOMOLOG"/>
    <property type="match status" value="1"/>
</dbReference>
<dbReference type="OrthoDB" id="28112at2759"/>
<dbReference type="EMBL" id="MTSL01000205">
    <property type="protein sequence ID" value="PJF16834.1"/>
    <property type="molecule type" value="Genomic_DNA"/>
</dbReference>
<evidence type="ECO:0000313" key="9">
    <source>
        <dbReference type="Proteomes" id="UP000240830"/>
    </source>
</evidence>
<organism evidence="8 9">
    <name type="scientific">Paramicrosporidium saccamoebae</name>
    <dbReference type="NCBI Taxonomy" id="1246581"/>
    <lineage>
        <taxon>Eukaryota</taxon>
        <taxon>Fungi</taxon>
        <taxon>Fungi incertae sedis</taxon>
        <taxon>Cryptomycota</taxon>
        <taxon>Cryptomycota incertae sedis</taxon>
        <taxon>Paramicrosporidium</taxon>
    </lineage>
</organism>
<evidence type="ECO:0000256" key="1">
    <source>
        <dbReference type="ARBA" id="ARBA00004604"/>
    </source>
</evidence>
<evidence type="ECO:0000259" key="7">
    <source>
        <dbReference type="Pfam" id="PF24892"/>
    </source>
</evidence>
<dbReference type="Gene3D" id="1.25.40.10">
    <property type="entry name" value="Tetratricopeptide repeat domain"/>
    <property type="match status" value="2"/>
</dbReference>
<dbReference type="InterPro" id="IPR011990">
    <property type="entry name" value="TPR-like_helical_dom_sf"/>
</dbReference>
<evidence type="ECO:0000313" key="8">
    <source>
        <dbReference type="EMBL" id="PJF16834.1"/>
    </source>
</evidence>
<evidence type="ECO:0000256" key="5">
    <source>
        <dbReference type="ARBA" id="ARBA00023242"/>
    </source>
</evidence>
<dbReference type="InterPro" id="IPR013949">
    <property type="entry name" value="Utp6"/>
</dbReference>
<dbReference type="PANTHER" id="PTHR23271">
    <property type="entry name" value="HEPATOCELLULAR CARCINOMA-ASSOCIATED ANTIGEN 66"/>
    <property type="match status" value="1"/>
</dbReference>
<reference evidence="8 9" key="1">
    <citation type="submission" date="2016-10" db="EMBL/GenBank/DDBJ databases">
        <title>The genome of Paramicrosporidium saccamoebae is the missing link in understanding Cryptomycota and Microsporidia evolution.</title>
        <authorList>
            <person name="Quandt C.A."/>
            <person name="Beaudet D."/>
            <person name="Corsaro D."/>
            <person name="Michel R."/>
            <person name="Corradi N."/>
            <person name="James T."/>
        </authorList>
    </citation>
    <scope>NUCLEOTIDE SEQUENCE [LARGE SCALE GENOMIC DNA]</scope>
    <source>
        <strain evidence="8 9">KSL3</strain>
    </source>
</reference>
<keyword evidence="5" id="KW-0539">Nucleus</keyword>
<feature type="domain" description="U3 small nucleolar RNA-associated protein 6 N-terminal" evidence="6">
    <location>
        <begin position="43"/>
        <end position="125"/>
    </location>
</feature>
<dbReference type="Proteomes" id="UP000240830">
    <property type="component" value="Unassembled WGS sequence"/>
</dbReference>
<comment type="subcellular location">
    <subcellularLocation>
        <location evidence="1">Nucleus</location>
        <location evidence="1">Nucleolus</location>
    </subcellularLocation>
</comment>
<keyword evidence="4" id="KW-0677">Repeat</keyword>
<evidence type="ECO:0000256" key="4">
    <source>
        <dbReference type="ARBA" id="ARBA00022737"/>
    </source>
</evidence>
<dbReference type="SMART" id="SM00386">
    <property type="entry name" value="HAT"/>
    <property type="match status" value="4"/>
</dbReference>
<dbReference type="GO" id="GO:0032040">
    <property type="term" value="C:small-subunit processome"/>
    <property type="evidence" value="ECO:0007669"/>
    <property type="project" value="TreeGrafter"/>
</dbReference>
<dbReference type="GO" id="GO:0000462">
    <property type="term" value="P:maturation of SSU-rRNA from tricistronic rRNA transcript (SSU-rRNA, 5.8S rRNA, LSU-rRNA)"/>
    <property type="evidence" value="ECO:0007669"/>
    <property type="project" value="InterPro"/>
</dbReference>
<evidence type="ECO:0000256" key="2">
    <source>
        <dbReference type="ARBA" id="ARBA00010734"/>
    </source>
</evidence>
<protein>
    <submittedName>
        <fullName evidence="8">Utp6p</fullName>
    </submittedName>
</protein>
<dbReference type="GO" id="GO:0030515">
    <property type="term" value="F:snoRNA binding"/>
    <property type="evidence" value="ECO:0007669"/>
    <property type="project" value="InterPro"/>
</dbReference>
<keyword evidence="9" id="KW-1185">Reference proteome</keyword>
<comment type="similarity">
    <text evidence="2">Belongs to the UTP6 family.</text>
</comment>
<dbReference type="InterPro" id="IPR003107">
    <property type="entry name" value="HAT"/>
</dbReference>
<dbReference type="InterPro" id="IPR056907">
    <property type="entry name" value="UTP6_C"/>
</dbReference>
<gene>
    <name evidence="8" type="ORF">PSACC_03362</name>
</gene>
<dbReference type="GO" id="GO:0034388">
    <property type="term" value="C:Pwp2p-containing subcomplex of 90S preribosome"/>
    <property type="evidence" value="ECO:0007669"/>
    <property type="project" value="TreeGrafter"/>
</dbReference>
<dbReference type="InterPro" id="IPR055347">
    <property type="entry name" value="UTP6_N"/>
</dbReference>
<sequence length="611" mass="69643">MMISGYCSIDLLLKSSVSRNTISQVEIAFAGVPFMAEQVQLHLEARLPELQELSKKGIFSEEKVRDIVSRRTKFEYRLKRRGAILEDFLGYIDFEKQLEAERLDRTSELAIKSRSSLSNYSIVQHVYGLYQRALVKFKGEVSLWKQFLEYALLQGGRQVFSKNITKAIQHHPLHHPFWIMAAKFEWEIRGNMVASRTLLQQAIRINAGCPELWMAFFDLELDFAKKVQERRQLLGLGDLDSSVDEDENVLSGALAILIFDHALKSIATLGPAVAHHFMNVAARYPEFAKVYEHIRSTYLSIHFRDASFLKSFVQEALCQGFTPDALQIALGILDEAFASAPTSSLLNVCVDFLLEIPKMVEADLQGEIQTVICDKVDQIFMLAEEKQILTPALYARWVSLFNELGYTSESREGVLHRMRTMDPASADVTVATIRSSIDHCSNYEHLKNILLNISKVSEESRRDELLSHLCSKWILVSKGITAKQSLKFLLKALGGSRHVIAESFQEILCQFRKLYGLSDARSLCIALSAKRTVNAKFYRDWILMELCGTVDELQVRKLFNAALMLDKKDESLWADFIRFERSQKRFSEAALLYDRAIRELPVGCSLVNKLN</sequence>